<accession>A0A4S2MHF4</accession>
<protein>
    <submittedName>
        <fullName evidence="1">Uncharacterized protein</fullName>
    </submittedName>
</protein>
<dbReference type="AlphaFoldDB" id="A0A4S2MHF4"/>
<gene>
    <name evidence="1" type="ORF">EX30DRAFT_258497</name>
</gene>
<dbReference type="InParanoid" id="A0A4S2MHF4"/>
<dbReference type="Proteomes" id="UP000298138">
    <property type="component" value="Unassembled WGS sequence"/>
</dbReference>
<dbReference type="EMBL" id="ML220187">
    <property type="protein sequence ID" value="TGZ76286.1"/>
    <property type="molecule type" value="Genomic_DNA"/>
</dbReference>
<keyword evidence="2" id="KW-1185">Reference proteome</keyword>
<evidence type="ECO:0000313" key="1">
    <source>
        <dbReference type="EMBL" id="TGZ76286.1"/>
    </source>
</evidence>
<name>A0A4S2MHF4_9PEZI</name>
<sequence>MQYSRKTVQMEVMTRCSSKMLLSVLYCIVNPSFEAGVVPWCLPISEPSPVQLKPLKSLAICGPTL</sequence>
<evidence type="ECO:0000313" key="2">
    <source>
        <dbReference type="Proteomes" id="UP000298138"/>
    </source>
</evidence>
<proteinExistence type="predicted"/>
<reference evidence="1 2" key="1">
    <citation type="submission" date="2019-04" db="EMBL/GenBank/DDBJ databases">
        <title>Comparative genomics and transcriptomics to analyze fruiting body development in filamentous ascomycetes.</title>
        <authorList>
            <consortium name="DOE Joint Genome Institute"/>
            <person name="Lutkenhaus R."/>
            <person name="Traeger S."/>
            <person name="Breuer J."/>
            <person name="Kuo A."/>
            <person name="Lipzen A."/>
            <person name="Pangilinan J."/>
            <person name="Dilworth D."/>
            <person name="Sandor L."/>
            <person name="Poggeler S."/>
            <person name="Barry K."/>
            <person name="Grigoriev I.V."/>
            <person name="Nowrousian M."/>
        </authorList>
    </citation>
    <scope>NUCLEOTIDE SEQUENCE [LARGE SCALE GENOMIC DNA]</scope>
    <source>
        <strain evidence="1 2">CBS 389.68</strain>
    </source>
</reference>
<organism evidence="1 2">
    <name type="scientific">Ascodesmis nigricans</name>
    <dbReference type="NCBI Taxonomy" id="341454"/>
    <lineage>
        <taxon>Eukaryota</taxon>
        <taxon>Fungi</taxon>
        <taxon>Dikarya</taxon>
        <taxon>Ascomycota</taxon>
        <taxon>Pezizomycotina</taxon>
        <taxon>Pezizomycetes</taxon>
        <taxon>Pezizales</taxon>
        <taxon>Ascodesmidaceae</taxon>
        <taxon>Ascodesmis</taxon>
    </lineage>
</organism>